<comment type="caution">
    <text evidence="2">The sequence shown here is derived from an EMBL/GenBank/DDBJ whole genome shotgun (WGS) entry which is preliminary data.</text>
</comment>
<organism evidence="2 3">
    <name type="scientific">Orthonyx spaldingii</name>
    <name type="common">Chowchilla</name>
    <dbReference type="NCBI Taxonomy" id="38397"/>
    <lineage>
        <taxon>Eukaryota</taxon>
        <taxon>Metazoa</taxon>
        <taxon>Chordata</taxon>
        <taxon>Craniata</taxon>
        <taxon>Vertebrata</taxon>
        <taxon>Euteleostomi</taxon>
        <taxon>Archelosauria</taxon>
        <taxon>Archosauria</taxon>
        <taxon>Dinosauria</taxon>
        <taxon>Saurischia</taxon>
        <taxon>Theropoda</taxon>
        <taxon>Coelurosauria</taxon>
        <taxon>Aves</taxon>
        <taxon>Neognathae</taxon>
        <taxon>Neoaves</taxon>
        <taxon>Telluraves</taxon>
        <taxon>Australaves</taxon>
        <taxon>Passeriformes</taxon>
        <taxon>Corvoidea</taxon>
        <taxon>Orthonychidae</taxon>
        <taxon>Orthonyx</taxon>
    </lineage>
</organism>
<dbReference type="Pfam" id="PF07654">
    <property type="entry name" value="C1-set"/>
    <property type="match status" value="1"/>
</dbReference>
<dbReference type="SUPFAM" id="SSF48726">
    <property type="entry name" value="Immunoglobulin"/>
    <property type="match status" value="1"/>
</dbReference>
<dbReference type="EMBL" id="VZTJ01004726">
    <property type="protein sequence ID" value="NXC07676.1"/>
    <property type="molecule type" value="Genomic_DNA"/>
</dbReference>
<evidence type="ECO:0000313" key="3">
    <source>
        <dbReference type="Proteomes" id="UP000526602"/>
    </source>
</evidence>
<protein>
    <submittedName>
        <fullName evidence="2">HB2L protein</fullName>
    </submittedName>
</protein>
<gene>
    <name evidence="2" type="primary">Hb2l</name>
    <name evidence="2" type="ORF">ORTSPA_R11582</name>
</gene>
<reference evidence="2 3" key="1">
    <citation type="submission" date="2019-09" db="EMBL/GenBank/DDBJ databases">
        <title>Bird 10,000 Genomes (B10K) Project - Family phase.</title>
        <authorList>
            <person name="Zhang G."/>
        </authorList>
    </citation>
    <scope>NUCLEOTIDE SEQUENCE [LARGE SCALE GENOMIC DNA]</scope>
    <source>
        <strain evidence="2">B10K-DU-029-32</strain>
        <tissue evidence="2">Liver or heart</tissue>
    </source>
</reference>
<evidence type="ECO:0000259" key="1">
    <source>
        <dbReference type="SMART" id="SM00407"/>
    </source>
</evidence>
<evidence type="ECO:0000313" key="2">
    <source>
        <dbReference type="EMBL" id="NXC07676.1"/>
    </source>
</evidence>
<name>A0A7K8GUR5_ORTSP</name>
<dbReference type="InterPro" id="IPR050160">
    <property type="entry name" value="MHC/Immunoglobulin"/>
</dbReference>
<sequence length="92" mass="10121">PSVSILLVPSSSQPGPGCLLCSVMDFYHAEMQVTLFQGQQELSGPEVATDMLPNGVWTYQLLVLLKPPPRRGVTSSCQVEHVSLEQSLSRHW</sequence>
<feature type="domain" description="Immunoglobulin C1-set" evidence="1">
    <location>
        <begin position="16"/>
        <end position="87"/>
    </location>
</feature>
<dbReference type="Proteomes" id="UP000526602">
    <property type="component" value="Unassembled WGS sequence"/>
</dbReference>
<dbReference type="InterPro" id="IPR036179">
    <property type="entry name" value="Ig-like_dom_sf"/>
</dbReference>
<dbReference type="InterPro" id="IPR013783">
    <property type="entry name" value="Ig-like_fold"/>
</dbReference>
<dbReference type="InterPro" id="IPR003597">
    <property type="entry name" value="Ig_C1-set"/>
</dbReference>
<feature type="non-terminal residue" evidence="2">
    <location>
        <position position="92"/>
    </location>
</feature>
<feature type="non-terminal residue" evidence="2">
    <location>
        <position position="1"/>
    </location>
</feature>
<dbReference type="Gene3D" id="2.60.40.10">
    <property type="entry name" value="Immunoglobulins"/>
    <property type="match status" value="1"/>
</dbReference>
<dbReference type="PANTHER" id="PTHR19944">
    <property type="entry name" value="MHC CLASS II-RELATED"/>
    <property type="match status" value="1"/>
</dbReference>
<dbReference type="AlphaFoldDB" id="A0A7K8GUR5"/>
<dbReference type="PANTHER" id="PTHR19944:SF99">
    <property type="entry name" value="HLA CLASS II HISTOCOMPATIBILITY ANTIGEN, DRB1 BETA CHAIN"/>
    <property type="match status" value="1"/>
</dbReference>
<proteinExistence type="predicted"/>
<keyword evidence="3" id="KW-1185">Reference proteome</keyword>
<dbReference type="SMART" id="SM00407">
    <property type="entry name" value="IGc1"/>
    <property type="match status" value="1"/>
</dbReference>
<accession>A0A7K8GUR5</accession>